<dbReference type="InterPro" id="IPR029063">
    <property type="entry name" value="SAM-dependent_MTases_sf"/>
</dbReference>
<dbReference type="InterPro" id="IPR041698">
    <property type="entry name" value="Methyltransf_25"/>
</dbReference>
<keyword evidence="1 4" id="KW-0489">Methyltransferase</keyword>
<dbReference type="GO" id="GO:0008168">
    <property type="term" value="F:methyltransferase activity"/>
    <property type="evidence" value="ECO:0007669"/>
    <property type="project" value="UniProtKB-KW"/>
</dbReference>
<dbReference type="EMBL" id="CP031357">
    <property type="protein sequence ID" value="AXK43612.1"/>
    <property type="molecule type" value="Genomic_DNA"/>
</dbReference>
<reference evidence="5" key="1">
    <citation type="submission" date="2018-07" db="EMBL/GenBank/DDBJ databases">
        <title>Genome sequence of Erythrobacter strain YH-07, an antagonistic bacterium isolated from Yellow Sea.</title>
        <authorList>
            <person name="Tang T."/>
            <person name="Liu Q."/>
            <person name="Sun X."/>
        </authorList>
    </citation>
    <scope>NUCLEOTIDE SEQUENCE [LARGE SCALE GENOMIC DNA]</scope>
    <source>
        <strain evidence="5">YH-07</strain>
    </source>
</reference>
<dbReference type="PANTHER" id="PTHR43861">
    <property type="entry name" value="TRANS-ACONITATE 2-METHYLTRANSFERASE-RELATED"/>
    <property type="match status" value="1"/>
</dbReference>
<evidence type="ECO:0000256" key="2">
    <source>
        <dbReference type="ARBA" id="ARBA00022679"/>
    </source>
</evidence>
<evidence type="ECO:0000259" key="3">
    <source>
        <dbReference type="Pfam" id="PF13649"/>
    </source>
</evidence>
<name>A0A345YI60_9SPHN</name>
<keyword evidence="2 4" id="KW-0808">Transferase</keyword>
<keyword evidence="5" id="KW-1185">Reference proteome</keyword>
<dbReference type="KEGG" id="err:DVR09_11515"/>
<dbReference type="GO" id="GO:0032259">
    <property type="term" value="P:methylation"/>
    <property type="evidence" value="ECO:0007669"/>
    <property type="project" value="UniProtKB-KW"/>
</dbReference>
<organism evidence="4 5">
    <name type="scientific">Erythrobacter aureus</name>
    <dbReference type="NCBI Taxonomy" id="2182384"/>
    <lineage>
        <taxon>Bacteria</taxon>
        <taxon>Pseudomonadati</taxon>
        <taxon>Pseudomonadota</taxon>
        <taxon>Alphaproteobacteria</taxon>
        <taxon>Sphingomonadales</taxon>
        <taxon>Erythrobacteraceae</taxon>
        <taxon>Erythrobacter/Porphyrobacter group</taxon>
        <taxon>Erythrobacter</taxon>
    </lineage>
</organism>
<dbReference type="Proteomes" id="UP000254508">
    <property type="component" value="Chromosome"/>
</dbReference>
<gene>
    <name evidence="4" type="ORF">DVR09_11515</name>
</gene>
<dbReference type="PANTHER" id="PTHR43861:SF1">
    <property type="entry name" value="TRANS-ACONITATE 2-METHYLTRANSFERASE"/>
    <property type="match status" value="1"/>
</dbReference>
<evidence type="ECO:0000313" key="4">
    <source>
        <dbReference type="EMBL" id="AXK43612.1"/>
    </source>
</evidence>
<dbReference type="SUPFAM" id="SSF53335">
    <property type="entry name" value="S-adenosyl-L-methionine-dependent methyltransferases"/>
    <property type="match status" value="1"/>
</dbReference>
<sequence length="203" mass="22777">MMTDEATLAWYEREAPRYTASGTQGQSRHLDGFLDRLAPGAHILELGCGGGRDAAYIRDRGFSIDATDGTAAMVRKAKERHDIAARQMRFDELNAVSEYDAVWAHASLLHLPRAALPPVLSAIHRALRPGGLHFANYKLSDHAHPDEGRDLLGRWTNLPSPEWLKEVYREAGFTPLASERYPGKGRDGTQRDWFALTLRKEDR</sequence>
<proteinExistence type="predicted"/>
<dbReference type="Pfam" id="PF13649">
    <property type="entry name" value="Methyltransf_25"/>
    <property type="match status" value="1"/>
</dbReference>
<dbReference type="OrthoDB" id="9804312at2"/>
<accession>A0A345YI60</accession>
<dbReference type="Gene3D" id="3.40.50.150">
    <property type="entry name" value="Vaccinia Virus protein VP39"/>
    <property type="match status" value="1"/>
</dbReference>
<feature type="domain" description="Methyltransferase" evidence="3">
    <location>
        <begin position="43"/>
        <end position="131"/>
    </location>
</feature>
<dbReference type="CDD" id="cd02440">
    <property type="entry name" value="AdoMet_MTases"/>
    <property type="match status" value="1"/>
</dbReference>
<evidence type="ECO:0000256" key="1">
    <source>
        <dbReference type="ARBA" id="ARBA00022603"/>
    </source>
</evidence>
<dbReference type="AlphaFoldDB" id="A0A345YI60"/>
<evidence type="ECO:0000313" key="5">
    <source>
        <dbReference type="Proteomes" id="UP000254508"/>
    </source>
</evidence>
<protein>
    <submittedName>
        <fullName evidence="4">Class I SAM-dependent methyltransferase</fullName>
    </submittedName>
</protein>